<dbReference type="AlphaFoldDB" id="A0A7W5GE58"/>
<sequence length="685" mass="80029">MIIDRHTTYRLPKKLTSPVRHAWEMVGRDLKSVFGEVPKLQLDEEAPVEVEVRYALLGELCPEHPEAFSFQFIEADGVMTFHIMAHDDLGLVFGLLEFSRRYLGVDPFWFWMDKYPVRRDEIHISEENYDSPESFVRFRGWFVNDEVCLIGWKEEYPPAKEVWYPVFEALLRCGGNMLIPGTDLPKHGIHAELASEMGIWVTHHHAEPLGAEMFLRAYPGKKASYQDNPELFEALWEEAIEAQKDRKIVWVLSFRGQGDQPFWIQDPSFDTPEKRGEMISRVVRRQYDMVKQKVEEPYCCVALYGEIAELYKAGHIDIPEDIMRIWADNGYGKMVSRRHNNHNLRVPSLPSKEDGGKHGVYYHVTFHDLQASNHLTLFPSPASFIQQELEDAFHSGAFSYLLVNSGNIRPHVYTLDFIRELWSKGHADSKEHLLQFVYRMYSACEDEITALHLDYAEQTISYGPNEDDRAGEELYHHPAREIVGHWLQGREGQPLQRLNWATGAVGFAEQVDWFSRKCADAVPSWQLLKKRIEQLITKLPNEEQQRMNDHLLLHVKLHLSGCEGFAALGDSYKAYMNKEFPAAFVHASRAMWCYQQGLEAMQEAEHGHWHNFYRADWLTNIQSTVNNMDTLRRWLRVHGDSPDFFAWYKNYLMPETEKYIYLENTHRNPLSDDELARRLKEKFEL</sequence>
<dbReference type="Pfam" id="PF15979">
    <property type="entry name" value="Glyco_hydro_115"/>
    <property type="match status" value="1"/>
</dbReference>
<evidence type="ECO:0000256" key="1">
    <source>
        <dbReference type="ARBA" id="ARBA00022801"/>
    </source>
</evidence>
<evidence type="ECO:0008006" key="4">
    <source>
        <dbReference type="Google" id="ProtNLM"/>
    </source>
</evidence>
<dbReference type="Gene3D" id="3.30.379.10">
    <property type="entry name" value="Chitobiase/beta-hexosaminidase domain 2-like"/>
    <property type="match status" value="1"/>
</dbReference>
<gene>
    <name evidence="2" type="ORF">FHS16_005918</name>
</gene>
<reference evidence="2 3" key="1">
    <citation type="submission" date="2020-08" db="EMBL/GenBank/DDBJ databases">
        <title>Genomic Encyclopedia of Type Strains, Phase III (KMG-III): the genomes of soil and plant-associated and newly described type strains.</title>
        <authorList>
            <person name="Whitman W."/>
        </authorList>
    </citation>
    <scope>NUCLEOTIDE SEQUENCE [LARGE SCALE GENOMIC DNA]</scope>
    <source>
        <strain evidence="2 3">CECT 8234</strain>
    </source>
</reference>
<dbReference type="InterPro" id="IPR042301">
    <property type="entry name" value="GH115_sf"/>
</dbReference>
<name>A0A7W5GE58_9BACL</name>
<dbReference type="Proteomes" id="UP000518605">
    <property type="component" value="Unassembled WGS sequence"/>
</dbReference>
<keyword evidence="1" id="KW-0378">Hydrolase</keyword>
<dbReference type="EMBL" id="JACHXW010000029">
    <property type="protein sequence ID" value="MBB3155802.1"/>
    <property type="molecule type" value="Genomic_DNA"/>
</dbReference>
<dbReference type="Gene3D" id="3.20.20.520">
    <property type="entry name" value="Glycosyl hydrolase family 115"/>
    <property type="match status" value="1"/>
</dbReference>
<organism evidence="2 3">
    <name type="scientific">Paenibacillus endophyticus</name>
    <dbReference type="NCBI Taxonomy" id="1294268"/>
    <lineage>
        <taxon>Bacteria</taxon>
        <taxon>Bacillati</taxon>
        <taxon>Bacillota</taxon>
        <taxon>Bacilli</taxon>
        <taxon>Bacillales</taxon>
        <taxon>Paenibacillaceae</taxon>
        <taxon>Paenibacillus</taxon>
    </lineage>
</organism>
<dbReference type="PANTHER" id="PTHR37842:SF2">
    <property type="entry name" value="GYLCOSYL HYDROLASE 115 C-TERMINAL DOMAIN-CONTAINING PROTEIN"/>
    <property type="match status" value="1"/>
</dbReference>
<proteinExistence type="predicted"/>
<dbReference type="GO" id="GO:0016787">
    <property type="term" value="F:hydrolase activity"/>
    <property type="evidence" value="ECO:0007669"/>
    <property type="project" value="UniProtKB-KW"/>
</dbReference>
<comment type="caution">
    <text evidence="2">The sequence shown here is derived from an EMBL/GenBank/DDBJ whole genome shotgun (WGS) entry which is preliminary data.</text>
</comment>
<dbReference type="PANTHER" id="PTHR37842">
    <property type="match status" value="1"/>
</dbReference>
<accession>A0A7W5GE58</accession>
<protein>
    <recommendedName>
        <fullName evidence="4">Glycosyl hydrolase family 115</fullName>
    </recommendedName>
</protein>
<dbReference type="GO" id="GO:0005975">
    <property type="term" value="P:carbohydrate metabolic process"/>
    <property type="evidence" value="ECO:0007669"/>
    <property type="project" value="UniProtKB-ARBA"/>
</dbReference>
<evidence type="ECO:0000313" key="2">
    <source>
        <dbReference type="EMBL" id="MBB3155802.1"/>
    </source>
</evidence>
<dbReference type="RefSeq" id="WP_183570802.1">
    <property type="nucleotide sequence ID" value="NZ_CBCSLB010000029.1"/>
</dbReference>
<keyword evidence="3" id="KW-1185">Reference proteome</keyword>
<dbReference type="InterPro" id="IPR031924">
    <property type="entry name" value="GH115"/>
</dbReference>
<evidence type="ECO:0000313" key="3">
    <source>
        <dbReference type="Proteomes" id="UP000518605"/>
    </source>
</evidence>
<dbReference type="InterPro" id="IPR029018">
    <property type="entry name" value="Hex-like_dom2"/>
</dbReference>